<dbReference type="PANTHER" id="PTHR33372">
    <property type="match status" value="1"/>
</dbReference>
<keyword evidence="3" id="KW-1185">Reference proteome</keyword>
<evidence type="ECO:0000256" key="1">
    <source>
        <dbReference type="SAM" id="Phobius"/>
    </source>
</evidence>
<name>A0ABS5Y4F1_9CYAN</name>
<feature type="transmembrane region" description="Helical" evidence="1">
    <location>
        <begin position="153"/>
        <end position="174"/>
    </location>
</feature>
<keyword evidence="1" id="KW-0812">Transmembrane</keyword>
<feature type="transmembrane region" description="Helical" evidence="1">
    <location>
        <begin position="111"/>
        <end position="141"/>
    </location>
</feature>
<comment type="caution">
    <text evidence="2">The sequence shown here is derived from an EMBL/GenBank/DDBJ whole genome shotgun (WGS) entry which is preliminary data.</text>
</comment>
<feature type="transmembrane region" description="Helical" evidence="1">
    <location>
        <begin position="186"/>
        <end position="205"/>
    </location>
</feature>
<dbReference type="RefSeq" id="WP_215618390.1">
    <property type="nucleotide sequence ID" value="NZ_JADOER010000008.1"/>
</dbReference>
<keyword evidence="1" id="KW-1133">Transmembrane helix</keyword>
<dbReference type="InterPro" id="IPR021788">
    <property type="entry name" value="CPP1-like"/>
</dbReference>
<organism evidence="2 3">
    <name type="scientific">Leptothoe kymatousa TAU-MAC 1615</name>
    <dbReference type="NCBI Taxonomy" id="2364775"/>
    <lineage>
        <taxon>Bacteria</taxon>
        <taxon>Bacillati</taxon>
        <taxon>Cyanobacteriota</taxon>
        <taxon>Cyanophyceae</taxon>
        <taxon>Nodosilineales</taxon>
        <taxon>Cymatolegaceae</taxon>
        <taxon>Leptothoe</taxon>
        <taxon>Leptothoe kymatousa</taxon>
    </lineage>
</organism>
<dbReference type="Proteomes" id="UP001196661">
    <property type="component" value="Unassembled WGS sequence"/>
</dbReference>
<evidence type="ECO:0000313" key="2">
    <source>
        <dbReference type="EMBL" id="MBT9312496.1"/>
    </source>
</evidence>
<protein>
    <submittedName>
        <fullName evidence="2">CPP1-like family protein</fullName>
    </submittedName>
</protein>
<evidence type="ECO:0000313" key="3">
    <source>
        <dbReference type="Proteomes" id="UP001196661"/>
    </source>
</evidence>
<sequence length="206" mass="23046">MNESNYKTLGLDESSSFEEVQVARKRLIDECQDDPKQKEAIEAAYDAILMERLRMRQEGKIKVPDRIRFAEKSAESSASTPRVSLPTPQTPNWLQDWLDTPSRDDILWPSVVFLALSALAWFAANSAATALGFAVAATIYFINRKERKFWRSLGFATGGLFVGVLLGLAFINLVGQPSLELSAERINAVVGIITMILLWFVSSFLR</sequence>
<dbReference type="PANTHER" id="PTHR33372:SF2">
    <property type="entry name" value="PROTEIN CHAPERONE-LIKE PROTEIN OF POR1, CHLOROPLASTIC"/>
    <property type="match status" value="1"/>
</dbReference>
<dbReference type="Pfam" id="PF11833">
    <property type="entry name" value="CPP1-like"/>
    <property type="match status" value="1"/>
</dbReference>
<keyword evidence="1" id="KW-0472">Membrane</keyword>
<accession>A0ABS5Y4F1</accession>
<reference evidence="2 3" key="1">
    <citation type="journal article" date="2021" name="Mar. Drugs">
        <title>Genome Reduction and Secondary Metabolism of the Marine Sponge-Associated Cyanobacterium Leptothoe.</title>
        <authorList>
            <person name="Konstantinou D."/>
            <person name="Popin R.V."/>
            <person name="Fewer D.P."/>
            <person name="Sivonen K."/>
            <person name="Gkelis S."/>
        </authorList>
    </citation>
    <scope>NUCLEOTIDE SEQUENCE [LARGE SCALE GENOMIC DNA]</scope>
    <source>
        <strain evidence="2 3">TAU-MAC 1615</strain>
    </source>
</reference>
<dbReference type="EMBL" id="JADOER010000008">
    <property type="protein sequence ID" value="MBT9312496.1"/>
    <property type="molecule type" value="Genomic_DNA"/>
</dbReference>
<gene>
    <name evidence="2" type="ORF">IXB28_09785</name>
</gene>
<proteinExistence type="predicted"/>